<dbReference type="EMBL" id="MEUB01000071">
    <property type="protein sequence ID" value="OGC18567.1"/>
    <property type="molecule type" value="Genomic_DNA"/>
</dbReference>
<sequence length="232" mass="25172">MTGNSGNFSNSEITVSYSRELNLSYVSNAGATIKLLSQGFTGTASFDAGKGSGIDIDLGTITKISDDMNIGVSLKNIIPGNNMGKDEIPMTTTVGISRLFKQFNLLTAIDAELSRGLLFHAGAEWSPIRFLKVRAGLDQMASAGSSATNLSAGLGIVVRGFTFDYAYHGYSDLSEFTTHYFSIGYEFLNAKDRVNEKVEEKIEKKIEEKKSVETKIGKPVDVKNVKGKTKKK</sequence>
<feature type="coiled-coil region" evidence="1">
    <location>
        <begin position="188"/>
        <end position="215"/>
    </location>
</feature>
<comment type="caution">
    <text evidence="2">The sequence shown here is derived from an EMBL/GenBank/DDBJ whole genome shotgun (WGS) entry which is preliminary data.</text>
</comment>
<proteinExistence type="predicted"/>
<evidence type="ECO:0000313" key="2">
    <source>
        <dbReference type="EMBL" id="OGC18567.1"/>
    </source>
</evidence>
<dbReference type="AlphaFoldDB" id="A0A1F4SDU6"/>
<evidence type="ECO:0008006" key="4">
    <source>
        <dbReference type="Google" id="ProtNLM"/>
    </source>
</evidence>
<gene>
    <name evidence="2" type="ORF">A2310_02020</name>
</gene>
<reference evidence="2 3" key="1">
    <citation type="journal article" date="2016" name="Nat. Commun.">
        <title>Thousands of microbial genomes shed light on interconnected biogeochemical processes in an aquifer system.</title>
        <authorList>
            <person name="Anantharaman K."/>
            <person name="Brown C.T."/>
            <person name="Hug L.A."/>
            <person name="Sharon I."/>
            <person name="Castelle C.J."/>
            <person name="Probst A.J."/>
            <person name="Thomas B.C."/>
            <person name="Singh A."/>
            <person name="Wilkins M.J."/>
            <person name="Karaoz U."/>
            <person name="Brodie E.L."/>
            <person name="Williams K.H."/>
            <person name="Hubbard S.S."/>
            <person name="Banfield J.F."/>
        </authorList>
    </citation>
    <scope>NUCLEOTIDE SEQUENCE [LARGE SCALE GENOMIC DNA]</scope>
</reference>
<organism evidence="2 3">
    <name type="scientific">candidate division WOR-1 bacterium RIFOXYB2_FULL_37_13</name>
    <dbReference type="NCBI Taxonomy" id="1802579"/>
    <lineage>
        <taxon>Bacteria</taxon>
        <taxon>Bacillati</taxon>
        <taxon>Saganbacteria</taxon>
    </lineage>
</organism>
<accession>A0A1F4SDU6</accession>
<evidence type="ECO:0000313" key="3">
    <source>
        <dbReference type="Proteomes" id="UP000178417"/>
    </source>
</evidence>
<dbReference type="Proteomes" id="UP000178417">
    <property type="component" value="Unassembled WGS sequence"/>
</dbReference>
<dbReference type="STRING" id="1802579.A2310_02020"/>
<keyword evidence="1" id="KW-0175">Coiled coil</keyword>
<evidence type="ECO:0000256" key="1">
    <source>
        <dbReference type="SAM" id="Coils"/>
    </source>
</evidence>
<protein>
    <recommendedName>
        <fullName evidence="4">DUF5723 domain-containing protein</fullName>
    </recommendedName>
</protein>
<name>A0A1F4SDU6_UNCSA</name>